<evidence type="ECO:0000256" key="1">
    <source>
        <dbReference type="ARBA" id="ARBA00004173"/>
    </source>
</evidence>
<evidence type="ECO:0000256" key="8">
    <source>
        <dbReference type="ARBA" id="ARBA00023128"/>
    </source>
</evidence>
<keyword evidence="3" id="KW-0698">rRNA processing</keyword>
<feature type="domain" description="RNA 2-O ribose methyltransferase substrate binding" evidence="11">
    <location>
        <begin position="347"/>
        <end position="427"/>
    </location>
</feature>
<sequence>MVYSCLSGRTLHHVQQSILPRTFCRYRSITAAIERGRHDVQDQPFRPRTRTNNYDDREDSLKTRREARFERFGPPRDDPFPKPDDKRSPKSREERPRNDFTDALSGSGEKQPQWKWDRLARGRNGRPSRVDGDGPSRNTYGESSKFGGERPSRKWEDRPARAGSDSSNRFGRDRPSRDWKERSQSNREDRPARAGNDGSNRYGGDGPPRNREERSQINRNGRSPRPRSDGFGKPRGDGPQRNWEDGSQSNREGRPPWAKSDGFDKSRGEGSEEWGDRRVEGRRPLFVQHLDNLKSPWARAGHNKLTKHGILYAVKPDSGEEGVIKVEKAKLIRGPESLPYTTAASEFIYGTRSVLAAIKANRRKFYKLYIHARGMENSQAILSTIRSLKLFHIAVEVGDEYMQAMDKASNGRPHNGLILEASPPPILPITQLRAASIEEGAFNLSLDRQSAEEEAINGKQELYEYKSDGWRHPLILYIDGVVDEGNLGAIARSAYVLGVDAIITPTHHTAEWSPIAIKASSGAAEAIPLFRVKEPEQFLHSSSQVGWRIYASDAVPLSKQDGRQVVYAVAKKYSPLPADHSPLAEHPTILMMGSEHSGVKKHLAKMAHYKVGIPHGRSVDEVGVDSFNVSVATGILCYQMMQKPQAAAERDPKDVMF</sequence>
<keyword evidence="4 12" id="KW-0489">Methyltransferase</keyword>
<dbReference type="InterPro" id="IPR047261">
    <property type="entry name" value="MRM1_MeTrfase_dom"/>
</dbReference>
<dbReference type="InterPro" id="IPR029028">
    <property type="entry name" value="Alpha/beta_knot_MTases"/>
</dbReference>
<dbReference type="InterPro" id="IPR013123">
    <property type="entry name" value="SpoU_subst-bd"/>
</dbReference>
<evidence type="ECO:0000256" key="5">
    <source>
        <dbReference type="ARBA" id="ARBA00022679"/>
    </source>
</evidence>
<evidence type="ECO:0000256" key="7">
    <source>
        <dbReference type="ARBA" id="ARBA00022946"/>
    </source>
</evidence>
<comment type="similarity">
    <text evidence="2">Belongs to the class IV-like SAM-binding methyltransferase superfamily. RNA methyltransferase TrmH family.</text>
</comment>
<dbReference type="GO" id="GO:0003723">
    <property type="term" value="F:RNA binding"/>
    <property type="evidence" value="ECO:0007669"/>
    <property type="project" value="InterPro"/>
</dbReference>
<dbReference type="SUPFAM" id="SSF75217">
    <property type="entry name" value="alpha/beta knot"/>
    <property type="match status" value="1"/>
</dbReference>
<feature type="compositionally biased region" description="Basic and acidic residues" evidence="10">
    <location>
        <begin position="53"/>
        <end position="100"/>
    </location>
</feature>
<dbReference type="SUPFAM" id="SSF55315">
    <property type="entry name" value="L30e-like"/>
    <property type="match status" value="1"/>
</dbReference>
<evidence type="ECO:0000256" key="3">
    <source>
        <dbReference type="ARBA" id="ARBA00022552"/>
    </source>
</evidence>
<evidence type="ECO:0000256" key="2">
    <source>
        <dbReference type="ARBA" id="ARBA00007228"/>
    </source>
</evidence>
<dbReference type="EMBL" id="HG992977">
    <property type="protein sequence ID" value="CAE6995921.1"/>
    <property type="molecule type" value="Genomic_DNA"/>
</dbReference>
<dbReference type="SMART" id="SM00967">
    <property type="entry name" value="SpoU_sub_bind"/>
    <property type="match status" value="1"/>
</dbReference>
<evidence type="ECO:0000259" key="11">
    <source>
        <dbReference type="SMART" id="SM00967"/>
    </source>
</evidence>
<keyword evidence="8" id="KW-0496">Mitochondrion</keyword>
<evidence type="ECO:0000256" key="4">
    <source>
        <dbReference type="ARBA" id="ARBA00022603"/>
    </source>
</evidence>
<dbReference type="Pfam" id="PF08032">
    <property type="entry name" value="SpoU_sub_bind"/>
    <property type="match status" value="1"/>
</dbReference>
<comment type="subcellular location">
    <subcellularLocation>
        <location evidence="1">Mitochondrion</location>
    </subcellularLocation>
</comment>
<accession>A0A6S6VNQ4</accession>
<name>A0A6S6VNQ4_9PLEO</name>
<dbReference type="InterPro" id="IPR047182">
    <property type="entry name" value="MRM1"/>
</dbReference>
<dbReference type="PANTHER" id="PTHR46103">
    <property type="entry name" value="RRNA METHYLTRANSFERASE 1, MITOCHONDRIAL"/>
    <property type="match status" value="1"/>
</dbReference>
<dbReference type="PANTHER" id="PTHR46103:SF1">
    <property type="entry name" value="RRNA METHYLTRANSFERASE 1, MITOCHONDRIAL"/>
    <property type="match status" value="1"/>
</dbReference>
<feature type="compositionally biased region" description="Basic and acidic residues" evidence="10">
    <location>
        <begin position="147"/>
        <end position="160"/>
    </location>
</feature>
<dbReference type="InterPro" id="IPR029064">
    <property type="entry name" value="Ribosomal_eL30-like_sf"/>
</dbReference>
<evidence type="ECO:0000256" key="6">
    <source>
        <dbReference type="ARBA" id="ARBA00022691"/>
    </source>
</evidence>
<feature type="region of interest" description="Disordered" evidence="10">
    <location>
        <begin position="35"/>
        <end position="276"/>
    </location>
</feature>
<proteinExistence type="inferred from homology"/>
<evidence type="ECO:0000256" key="10">
    <source>
        <dbReference type="SAM" id="MobiDB-lite"/>
    </source>
</evidence>
<dbReference type="Gene3D" id="3.30.1330.30">
    <property type="match status" value="1"/>
</dbReference>
<feature type="compositionally biased region" description="Basic and acidic residues" evidence="10">
    <location>
        <begin position="170"/>
        <end position="192"/>
    </location>
</feature>
<dbReference type="Pfam" id="PF00588">
    <property type="entry name" value="SpoU_methylase"/>
    <property type="match status" value="1"/>
</dbReference>
<protein>
    <recommendedName>
        <fullName evidence="9">rRNA methyltransferase 1, mitochondrial</fullName>
    </recommendedName>
</protein>
<dbReference type="Gene3D" id="3.40.1280.10">
    <property type="match status" value="1"/>
</dbReference>
<gene>
    <name evidence="12" type="ORF">PTTW11_00222</name>
</gene>
<feature type="compositionally biased region" description="Basic and acidic residues" evidence="10">
    <location>
        <begin position="261"/>
        <end position="276"/>
    </location>
</feature>
<evidence type="ECO:0000313" key="13">
    <source>
        <dbReference type="Proteomes" id="UP000472372"/>
    </source>
</evidence>
<evidence type="ECO:0000313" key="12">
    <source>
        <dbReference type="EMBL" id="CAE6995921.1"/>
    </source>
</evidence>
<dbReference type="AlphaFoldDB" id="A0A6S6VNQ4"/>
<dbReference type="Proteomes" id="UP000472372">
    <property type="component" value="Chromosome 1"/>
</dbReference>
<keyword evidence="7" id="KW-0809">Transit peptide</keyword>
<dbReference type="InterPro" id="IPR029026">
    <property type="entry name" value="tRNA_m1G_MTases_N"/>
</dbReference>
<keyword evidence="6" id="KW-0949">S-adenosyl-L-methionine</keyword>
<organism evidence="12 13">
    <name type="scientific">Pyrenophora teres f. teres</name>
    <dbReference type="NCBI Taxonomy" id="97479"/>
    <lineage>
        <taxon>Eukaryota</taxon>
        <taxon>Fungi</taxon>
        <taxon>Dikarya</taxon>
        <taxon>Ascomycota</taxon>
        <taxon>Pezizomycotina</taxon>
        <taxon>Dothideomycetes</taxon>
        <taxon>Pleosporomycetidae</taxon>
        <taxon>Pleosporales</taxon>
        <taxon>Pleosporineae</taxon>
        <taxon>Pleosporaceae</taxon>
        <taxon>Pyrenophora</taxon>
    </lineage>
</organism>
<keyword evidence="5" id="KW-0808">Transferase</keyword>
<dbReference type="InterPro" id="IPR001537">
    <property type="entry name" value="SpoU_MeTrfase"/>
</dbReference>
<evidence type="ECO:0000256" key="9">
    <source>
        <dbReference type="ARBA" id="ARBA00034881"/>
    </source>
</evidence>
<feature type="compositionally biased region" description="Basic and acidic residues" evidence="10">
    <location>
        <begin position="226"/>
        <end position="244"/>
    </location>
</feature>
<dbReference type="CDD" id="cd18105">
    <property type="entry name" value="SpoU-like_MRM1"/>
    <property type="match status" value="1"/>
</dbReference>
<reference evidence="12" key="1">
    <citation type="submission" date="2021-02" db="EMBL/GenBank/DDBJ databases">
        <authorList>
            <person name="Syme A R."/>
            <person name="Syme A R."/>
            <person name="Moolhuijzen P."/>
        </authorList>
    </citation>
    <scope>NUCLEOTIDE SEQUENCE</scope>
    <source>
        <strain evidence="12">W1-1</strain>
    </source>
</reference>
<dbReference type="GO" id="GO:0005739">
    <property type="term" value="C:mitochondrion"/>
    <property type="evidence" value="ECO:0007669"/>
    <property type="project" value="UniProtKB-SubCell"/>
</dbReference>
<dbReference type="GO" id="GO:0016435">
    <property type="term" value="F:rRNA (guanine) methyltransferase activity"/>
    <property type="evidence" value="ECO:0007669"/>
    <property type="project" value="TreeGrafter"/>
</dbReference>